<dbReference type="Proteomes" id="UP000598196">
    <property type="component" value="Unassembled WGS sequence"/>
</dbReference>
<dbReference type="RefSeq" id="WP_146286839.1">
    <property type="nucleotide sequence ID" value="NZ_BMLP01000003.1"/>
</dbReference>
<proteinExistence type="predicted"/>
<feature type="domain" description="Response regulatory" evidence="3">
    <location>
        <begin position="5"/>
        <end position="119"/>
    </location>
</feature>
<dbReference type="GO" id="GO:0000160">
    <property type="term" value="P:phosphorelay signal transduction system"/>
    <property type="evidence" value="ECO:0007669"/>
    <property type="project" value="InterPro"/>
</dbReference>
<name>A0A917YJM0_9RHOB</name>
<dbReference type="Pfam" id="PF00072">
    <property type="entry name" value="Response_reg"/>
    <property type="match status" value="1"/>
</dbReference>
<dbReference type="OrthoDB" id="9782655at2"/>
<dbReference type="AlphaFoldDB" id="A0A917YJM0"/>
<evidence type="ECO:0000313" key="5">
    <source>
        <dbReference type="Proteomes" id="UP000598196"/>
    </source>
</evidence>
<dbReference type="CDD" id="cd00156">
    <property type="entry name" value="REC"/>
    <property type="match status" value="1"/>
</dbReference>
<feature type="modified residue" description="4-aspartylphosphate" evidence="2">
    <location>
        <position position="54"/>
    </location>
</feature>
<dbReference type="SUPFAM" id="SSF52172">
    <property type="entry name" value="CheY-like"/>
    <property type="match status" value="1"/>
</dbReference>
<dbReference type="PANTHER" id="PTHR44591">
    <property type="entry name" value="STRESS RESPONSE REGULATOR PROTEIN 1"/>
    <property type="match status" value="1"/>
</dbReference>
<reference evidence="4 5" key="1">
    <citation type="journal article" date="2014" name="Int. J. Syst. Evol. Microbiol.">
        <title>Complete genome sequence of Corynebacterium casei LMG S-19264T (=DSM 44701T), isolated from a smear-ripened cheese.</title>
        <authorList>
            <consortium name="US DOE Joint Genome Institute (JGI-PGF)"/>
            <person name="Walter F."/>
            <person name="Albersmeier A."/>
            <person name="Kalinowski J."/>
            <person name="Ruckert C."/>
        </authorList>
    </citation>
    <scope>NUCLEOTIDE SEQUENCE [LARGE SCALE GENOMIC DNA]</scope>
    <source>
        <strain evidence="4 5">CGMCC 1.7029</strain>
    </source>
</reference>
<dbReference type="PROSITE" id="PS50110">
    <property type="entry name" value="RESPONSE_REGULATORY"/>
    <property type="match status" value="1"/>
</dbReference>
<organism evidence="4 5">
    <name type="scientific">Gemmobacter aquaticus</name>
    <dbReference type="NCBI Taxonomy" id="490185"/>
    <lineage>
        <taxon>Bacteria</taxon>
        <taxon>Pseudomonadati</taxon>
        <taxon>Pseudomonadota</taxon>
        <taxon>Alphaproteobacteria</taxon>
        <taxon>Rhodobacterales</taxon>
        <taxon>Paracoccaceae</taxon>
        <taxon>Gemmobacter</taxon>
    </lineage>
</organism>
<dbReference type="PANTHER" id="PTHR44591:SF3">
    <property type="entry name" value="RESPONSE REGULATORY DOMAIN-CONTAINING PROTEIN"/>
    <property type="match status" value="1"/>
</dbReference>
<evidence type="ECO:0000256" key="2">
    <source>
        <dbReference type="PROSITE-ProRule" id="PRU00169"/>
    </source>
</evidence>
<keyword evidence="1 2" id="KW-0597">Phosphoprotein</keyword>
<dbReference type="SMART" id="SM00448">
    <property type="entry name" value="REC"/>
    <property type="match status" value="1"/>
</dbReference>
<dbReference type="InterPro" id="IPR011006">
    <property type="entry name" value="CheY-like_superfamily"/>
</dbReference>
<sequence length="121" mass="12535">MGKPTVWVVDDDPSVLRAMRRLVEAMSCDCTVYATGADMLAGLVTELPNLIILDVHMPGASGTEVLAEVRSRGIEVPVVMITGVKRAGVQDSCLAHGALEVLGKPVGAAEVGAILARIGLA</sequence>
<comment type="caution">
    <text evidence="4">The sequence shown here is derived from an EMBL/GenBank/DDBJ whole genome shotgun (WGS) entry which is preliminary data.</text>
</comment>
<gene>
    <name evidence="4" type="ORF">GCM10010991_21230</name>
</gene>
<keyword evidence="5" id="KW-1185">Reference proteome</keyword>
<evidence type="ECO:0000259" key="3">
    <source>
        <dbReference type="PROSITE" id="PS50110"/>
    </source>
</evidence>
<protein>
    <recommendedName>
        <fullName evidence="3">Response regulatory domain-containing protein</fullName>
    </recommendedName>
</protein>
<dbReference type="InterPro" id="IPR050595">
    <property type="entry name" value="Bact_response_regulator"/>
</dbReference>
<dbReference type="Gene3D" id="3.40.50.2300">
    <property type="match status" value="1"/>
</dbReference>
<dbReference type="InterPro" id="IPR001789">
    <property type="entry name" value="Sig_transdc_resp-reg_receiver"/>
</dbReference>
<dbReference type="EMBL" id="BMLP01000003">
    <property type="protein sequence ID" value="GGO32878.1"/>
    <property type="molecule type" value="Genomic_DNA"/>
</dbReference>
<accession>A0A917YJM0</accession>
<evidence type="ECO:0000256" key="1">
    <source>
        <dbReference type="ARBA" id="ARBA00022553"/>
    </source>
</evidence>
<evidence type="ECO:0000313" key="4">
    <source>
        <dbReference type="EMBL" id="GGO32878.1"/>
    </source>
</evidence>